<comment type="caution">
    <text evidence="6">The sequence shown here is derived from an EMBL/GenBank/DDBJ whole genome shotgun (WGS) entry which is preliminary data.</text>
</comment>
<gene>
    <name evidence="6" type="ORF">CLCR_02093</name>
</gene>
<keyword evidence="4" id="KW-0539">Nucleus</keyword>
<feature type="compositionally biased region" description="Acidic residues" evidence="5">
    <location>
        <begin position="97"/>
        <end position="107"/>
    </location>
</feature>
<keyword evidence="7" id="KW-1185">Reference proteome</keyword>
<evidence type="ECO:0000256" key="1">
    <source>
        <dbReference type="ARBA" id="ARBA00004604"/>
    </source>
</evidence>
<evidence type="ECO:0000313" key="6">
    <source>
        <dbReference type="EMBL" id="OCT46488.1"/>
    </source>
</evidence>
<accession>A0A1C1CDF8</accession>
<feature type="compositionally biased region" description="Polar residues" evidence="5">
    <location>
        <begin position="156"/>
        <end position="170"/>
    </location>
</feature>
<proteinExistence type="inferred from homology"/>
<dbReference type="PANTHER" id="PTHR14577">
    <property type="entry name" value="NUCLEOLAR PROTEIN 12"/>
    <property type="match status" value="1"/>
</dbReference>
<feature type="region of interest" description="Disordered" evidence="5">
    <location>
        <begin position="139"/>
        <end position="225"/>
    </location>
</feature>
<dbReference type="GO" id="GO:0019843">
    <property type="term" value="F:rRNA binding"/>
    <property type="evidence" value="ECO:0007669"/>
    <property type="project" value="TreeGrafter"/>
</dbReference>
<feature type="compositionally biased region" description="Basic and acidic residues" evidence="5">
    <location>
        <begin position="113"/>
        <end position="126"/>
    </location>
</feature>
<comment type="similarity">
    <text evidence="2">Belongs to the RRP17 family.</text>
</comment>
<evidence type="ECO:0000313" key="7">
    <source>
        <dbReference type="Proteomes" id="UP000094526"/>
    </source>
</evidence>
<keyword evidence="3" id="KW-0175">Coiled coil</keyword>
<organism evidence="6 7">
    <name type="scientific">Cladophialophora carrionii</name>
    <dbReference type="NCBI Taxonomy" id="86049"/>
    <lineage>
        <taxon>Eukaryota</taxon>
        <taxon>Fungi</taxon>
        <taxon>Dikarya</taxon>
        <taxon>Ascomycota</taxon>
        <taxon>Pezizomycotina</taxon>
        <taxon>Eurotiomycetes</taxon>
        <taxon>Chaetothyriomycetidae</taxon>
        <taxon>Chaetothyriales</taxon>
        <taxon>Herpotrichiellaceae</taxon>
        <taxon>Cladophialophora</taxon>
    </lineage>
</organism>
<dbReference type="PANTHER" id="PTHR14577:SF0">
    <property type="entry name" value="NUCLEOLAR PROTEIN 12"/>
    <property type="match status" value="1"/>
</dbReference>
<reference evidence="7" key="1">
    <citation type="submission" date="2015-07" db="EMBL/GenBank/DDBJ databases">
        <authorList>
            <person name="Teixeira M.M."/>
            <person name="Souza R.C."/>
            <person name="Almeida L.G."/>
            <person name="Vicente V.A."/>
            <person name="de Hoog S."/>
            <person name="Bocca A.L."/>
            <person name="de Almeida S.R."/>
            <person name="Vasconcelos A.T."/>
            <person name="Felipe M.S."/>
        </authorList>
    </citation>
    <scope>NUCLEOTIDE SEQUENCE [LARGE SCALE GENOMIC DNA]</scope>
    <source>
        <strain evidence="7">KSF</strain>
    </source>
</reference>
<name>A0A1C1CDF8_9EURO</name>
<feature type="compositionally biased region" description="Basic and acidic residues" evidence="5">
    <location>
        <begin position="139"/>
        <end position="154"/>
    </location>
</feature>
<evidence type="ECO:0000256" key="2">
    <source>
        <dbReference type="ARBA" id="ARBA00007175"/>
    </source>
</evidence>
<dbReference type="AlphaFoldDB" id="A0A1C1CDF8"/>
<dbReference type="Proteomes" id="UP000094526">
    <property type="component" value="Unassembled WGS sequence"/>
</dbReference>
<dbReference type="EMBL" id="LGRB01000015">
    <property type="protein sequence ID" value="OCT46488.1"/>
    <property type="molecule type" value="Genomic_DNA"/>
</dbReference>
<feature type="compositionally biased region" description="Basic and acidic residues" evidence="5">
    <location>
        <begin position="216"/>
        <end position="225"/>
    </location>
</feature>
<protein>
    <submittedName>
        <fullName evidence="6">Protein required for cell viability Rrp17</fullName>
    </submittedName>
</protein>
<feature type="compositionally biased region" description="Basic and acidic residues" evidence="5">
    <location>
        <begin position="194"/>
        <end position="207"/>
    </location>
</feature>
<evidence type="ECO:0000256" key="4">
    <source>
        <dbReference type="ARBA" id="ARBA00023242"/>
    </source>
</evidence>
<comment type="subcellular location">
    <subcellularLocation>
        <location evidence="1">Nucleus</location>
        <location evidence="1">Nucleolus</location>
    </subcellularLocation>
</comment>
<dbReference type="OrthoDB" id="551633at2759"/>
<sequence>MPPPTKRRRLEPTVVEEIAFDPAARYDFLTGFHKRKLQRAKHAQEAAERRARAEKLEGRKQLREQRKAELERHVEEVNALLGLPAGANDKQHGESNTDSDEEWEGISDSDPPPIDHEAEYVDEEKYTTVTVEALDVSKEGLFRAQQDSDKHDPDNAQETSTATNEGTSSGKQKRPWTKEKPKDGVKKRKKKRNFRYEGKAERKEARAKQKSRNSRQARERRAGGS</sequence>
<evidence type="ECO:0000256" key="3">
    <source>
        <dbReference type="ARBA" id="ARBA00023054"/>
    </source>
</evidence>
<feature type="compositionally biased region" description="Basic and acidic residues" evidence="5">
    <location>
        <begin position="42"/>
        <end position="76"/>
    </location>
</feature>
<feature type="region of interest" description="Disordered" evidence="5">
    <location>
        <begin position="39"/>
        <end position="126"/>
    </location>
</feature>
<dbReference type="VEuPathDB" id="FungiDB:G647_01217"/>
<dbReference type="eggNOG" id="KOG4709">
    <property type="taxonomic scope" value="Eukaryota"/>
</dbReference>
<dbReference type="STRING" id="86049.A0A1C1CDF8"/>
<dbReference type="InterPro" id="IPR019186">
    <property type="entry name" value="Nucleolar_protein_12"/>
</dbReference>
<dbReference type="VEuPathDB" id="FungiDB:CLCR_02093"/>
<dbReference type="GO" id="GO:0005730">
    <property type="term" value="C:nucleolus"/>
    <property type="evidence" value="ECO:0007669"/>
    <property type="project" value="UniProtKB-SubCell"/>
</dbReference>
<evidence type="ECO:0000256" key="5">
    <source>
        <dbReference type="SAM" id="MobiDB-lite"/>
    </source>
</evidence>
<dbReference type="Pfam" id="PF09805">
    <property type="entry name" value="Nop25"/>
    <property type="match status" value="1"/>
</dbReference>